<feature type="compositionally biased region" description="Polar residues" evidence="1">
    <location>
        <begin position="38"/>
        <end position="49"/>
    </location>
</feature>
<evidence type="ECO:0000313" key="2">
    <source>
        <dbReference type="EMBL" id="GFR83586.1"/>
    </source>
</evidence>
<proteinExistence type="predicted"/>
<sequence>MGKGNSSLKKAFGKTALQTTSVLALDVLSTVKKISAPGQQEMTTHSAQTFRRKSLLGANPNRSDWSAGQWNDHKSTTRPGVRWTQQTGRPLLVVSEFSRVR</sequence>
<reference evidence="2 3" key="1">
    <citation type="journal article" date="2021" name="Elife">
        <title>Chloroplast acquisition without the gene transfer in kleptoplastic sea slugs, Plakobranchus ocellatus.</title>
        <authorList>
            <person name="Maeda T."/>
            <person name="Takahashi S."/>
            <person name="Yoshida T."/>
            <person name="Shimamura S."/>
            <person name="Takaki Y."/>
            <person name="Nagai Y."/>
            <person name="Toyoda A."/>
            <person name="Suzuki Y."/>
            <person name="Arimoto A."/>
            <person name="Ishii H."/>
            <person name="Satoh N."/>
            <person name="Nishiyama T."/>
            <person name="Hasebe M."/>
            <person name="Maruyama T."/>
            <person name="Minagawa J."/>
            <person name="Obokata J."/>
            <person name="Shigenobu S."/>
        </authorList>
    </citation>
    <scope>NUCLEOTIDE SEQUENCE [LARGE SCALE GENOMIC DNA]</scope>
</reference>
<dbReference type="EMBL" id="BMAT01004923">
    <property type="protein sequence ID" value="GFR83586.1"/>
    <property type="molecule type" value="Genomic_DNA"/>
</dbReference>
<feature type="compositionally biased region" description="Polar residues" evidence="1">
    <location>
        <begin position="60"/>
        <end position="69"/>
    </location>
</feature>
<organism evidence="2 3">
    <name type="scientific">Elysia marginata</name>
    <dbReference type="NCBI Taxonomy" id="1093978"/>
    <lineage>
        <taxon>Eukaryota</taxon>
        <taxon>Metazoa</taxon>
        <taxon>Spiralia</taxon>
        <taxon>Lophotrochozoa</taxon>
        <taxon>Mollusca</taxon>
        <taxon>Gastropoda</taxon>
        <taxon>Heterobranchia</taxon>
        <taxon>Euthyneura</taxon>
        <taxon>Panpulmonata</taxon>
        <taxon>Sacoglossa</taxon>
        <taxon>Placobranchoidea</taxon>
        <taxon>Plakobranchidae</taxon>
        <taxon>Elysia</taxon>
    </lineage>
</organism>
<protein>
    <submittedName>
        <fullName evidence="2">Uncharacterized protein</fullName>
    </submittedName>
</protein>
<keyword evidence="3" id="KW-1185">Reference proteome</keyword>
<dbReference type="Proteomes" id="UP000762676">
    <property type="component" value="Unassembled WGS sequence"/>
</dbReference>
<name>A0AAV4GG01_9GAST</name>
<dbReference type="AlphaFoldDB" id="A0AAV4GG01"/>
<evidence type="ECO:0000256" key="1">
    <source>
        <dbReference type="SAM" id="MobiDB-lite"/>
    </source>
</evidence>
<gene>
    <name evidence="2" type="ORF">ElyMa_002395300</name>
</gene>
<feature type="region of interest" description="Disordered" evidence="1">
    <location>
        <begin position="38"/>
        <end position="81"/>
    </location>
</feature>
<comment type="caution">
    <text evidence="2">The sequence shown here is derived from an EMBL/GenBank/DDBJ whole genome shotgun (WGS) entry which is preliminary data.</text>
</comment>
<accession>A0AAV4GG01</accession>
<evidence type="ECO:0000313" key="3">
    <source>
        <dbReference type="Proteomes" id="UP000762676"/>
    </source>
</evidence>